<dbReference type="AlphaFoldDB" id="A0A2G5BK27"/>
<evidence type="ECO:0000313" key="4">
    <source>
        <dbReference type="Proteomes" id="UP000242474"/>
    </source>
</evidence>
<keyword evidence="2" id="KW-1133">Transmembrane helix</keyword>
<protein>
    <recommendedName>
        <fullName evidence="5">Adhesin domain-containing protein</fullName>
    </recommendedName>
</protein>
<keyword evidence="2" id="KW-0472">Membrane</keyword>
<accession>A0A2G5BK27</accession>
<dbReference type="Proteomes" id="UP000242474">
    <property type="component" value="Unassembled WGS sequence"/>
</dbReference>
<gene>
    <name evidence="3" type="ORF">COEREDRAFT_5891</name>
</gene>
<evidence type="ECO:0000256" key="1">
    <source>
        <dbReference type="SAM" id="MobiDB-lite"/>
    </source>
</evidence>
<feature type="region of interest" description="Disordered" evidence="1">
    <location>
        <begin position="110"/>
        <end position="163"/>
    </location>
</feature>
<evidence type="ECO:0000256" key="2">
    <source>
        <dbReference type="SAM" id="Phobius"/>
    </source>
</evidence>
<proteinExistence type="predicted"/>
<feature type="compositionally biased region" description="Basic and acidic residues" evidence="1">
    <location>
        <begin position="131"/>
        <end position="151"/>
    </location>
</feature>
<dbReference type="STRING" id="763665.A0A2G5BK27"/>
<name>A0A2G5BK27_COERN</name>
<keyword evidence="2" id="KW-0812">Transmembrane</keyword>
<dbReference type="OrthoDB" id="5547695at2759"/>
<sequence length="539" mass="59927">MSDEKHAKYTIHSDGYAAGISPPLPAPVLASGLESGRPRRRSGKRQRNRNWRVFKKVVFFLACFLIARSALNAYFGRLSVLMRGYEYRQMALWRAVYGEDSAANNYRSTNSDRYFDRPHHHIPPPPPPRYWEPEEHYPHHPPHRWEHEGFPQRRPHPRPHQHYERPAFNYASQNGHADAPRHRPQSNEVSIGRHHRPYVSEKQKGSYIRPKPIKFTSFNDKLAAHRPHRLIDRINPTALNSFVQGQLPVAQISRLFRSGHSDVCVPVVPASGLENVSFNLSDFPKISNKVVNGIGADINVVKTTDSQASFEISAMASTQEIADEISLTVNKDSDGAISFELNGPKWLGKNDCAYAKIVLKIPDSTTNLVALNNAYVYGNFRLDRDIARKVTFGDFNVNAAVSQIAIPPIHAENVIINSVVGGVHGFFHVSDSLSIHTVRSNVDIGVNVRKAEKSAIKAESVTGQVSLRVAGGFNGSFSTSTITGQTEVEDASDGSNRLHFIKEDPHRKAGTFGPANIVKPGKSTLHASSIAGNVQVEFE</sequence>
<dbReference type="EMBL" id="KZ303487">
    <property type="protein sequence ID" value="PIA19384.1"/>
    <property type="molecule type" value="Genomic_DNA"/>
</dbReference>
<organism evidence="3 4">
    <name type="scientific">Coemansia reversa (strain ATCC 12441 / NRRL 1564)</name>
    <dbReference type="NCBI Taxonomy" id="763665"/>
    <lineage>
        <taxon>Eukaryota</taxon>
        <taxon>Fungi</taxon>
        <taxon>Fungi incertae sedis</taxon>
        <taxon>Zoopagomycota</taxon>
        <taxon>Kickxellomycotina</taxon>
        <taxon>Kickxellomycetes</taxon>
        <taxon>Kickxellales</taxon>
        <taxon>Kickxellaceae</taxon>
        <taxon>Coemansia</taxon>
    </lineage>
</organism>
<feature type="transmembrane region" description="Helical" evidence="2">
    <location>
        <begin position="53"/>
        <end position="75"/>
    </location>
</feature>
<evidence type="ECO:0008006" key="5">
    <source>
        <dbReference type="Google" id="ProtNLM"/>
    </source>
</evidence>
<keyword evidence="4" id="KW-1185">Reference proteome</keyword>
<reference evidence="3 4" key="1">
    <citation type="journal article" date="2015" name="Genome Biol. Evol.">
        <title>Phylogenomic analyses indicate that early fungi evolved digesting cell walls of algal ancestors of land plants.</title>
        <authorList>
            <person name="Chang Y."/>
            <person name="Wang S."/>
            <person name="Sekimoto S."/>
            <person name="Aerts A.L."/>
            <person name="Choi C."/>
            <person name="Clum A."/>
            <person name="LaButti K.M."/>
            <person name="Lindquist E.A."/>
            <person name="Yee Ngan C."/>
            <person name="Ohm R.A."/>
            <person name="Salamov A.A."/>
            <person name="Grigoriev I.V."/>
            <person name="Spatafora J.W."/>
            <person name="Berbee M.L."/>
        </authorList>
    </citation>
    <scope>NUCLEOTIDE SEQUENCE [LARGE SCALE GENOMIC DNA]</scope>
    <source>
        <strain evidence="3 4">NRRL 1564</strain>
    </source>
</reference>
<evidence type="ECO:0000313" key="3">
    <source>
        <dbReference type="EMBL" id="PIA19384.1"/>
    </source>
</evidence>